<gene>
    <name evidence="6" type="ORF">MKZ38_009059</name>
</gene>
<dbReference type="Proteomes" id="UP001201980">
    <property type="component" value="Unassembled WGS sequence"/>
</dbReference>
<dbReference type="EMBL" id="JAKWBI020000662">
    <property type="protein sequence ID" value="KAJ2893087.1"/>
    <property type="molecule type" value="Genomic_DNA"/>
</dbReference>
<sequence>MSTHPQQRFASPSRSLSLLLHATGLASFLASFKHLSQYDMPIANAYGGYSQFLTILSLAVSTVTFAVAVVADLTLNSTLFSIKNKLAVVTAPVEVLVALMYWGIFAYDPQLLFPDEFRMPIIADIGFHAMPGIVLSLDVLFFSPPWTISASSMLALSNVLAFLYWAWVEQCYTHNGWYAAFLVRRIS</sequence>
<evidence type="ECO:0000313" key="7">
    <source>
        <dbReference type="Proteomes" id="UP001201980"/>
    </source>
</evidence>
<evidence type="ECO:0000256" key="4">
    <source>
        <dbReference type="ARBA" id="ARBA00023136"/>
    </source>
</evidence>
<accession>A0AAD5RGJ4</accession>
<keyword evidence="2 5" id="KW-0812">Transmembrane</keyword>
<keyword evidence="7" id="KW-1185">Reference proteome</keyword>
<dbReference type="Pfam" id="PF04750">
    <property type="entry name" value="Far-17a_AIG1"/>
    <property type="match status" value="1"/>
</dbReference>
<dbReference type="GO" id="GO:0012505">
    <property type="term" value="C:endomembrane system"/>
    <property type="evidence" value="ECO:0007669"/>
    <property type="project" value="UniProtKB-SubCell"/>
</dbReference>
<organism evidence="6 7">
    <name type="scientific">Zalerion maritima</name>
    <dbReference type="NCBI Taxonomy" id="339359"/>
    <lineage>
        <taxon>Eukaryota</taxon>
        <taxon>Fungi</taxon>
        <taxon>Dikarya</taxon>
        <taxon>Ascomycota</taxon>
        <taxon>Pezizomycotina</taxon>
        <taxon>Sordariomycetes</taxon>
        <taxon>Lulworthiomycetidae</taxon>
        <taxon>Lulworthiales</taxon>
        <taxon>Lulworthiaceae</taxon>
        <taxon>Zalerion</taxon>
    </lineage>
</organism>
<reference evidence="6" key="1">
    <citation type="submission" date="2022-07" db="EMBL/GenBank/DDBJ databases">
        <title>Draft genome sequence of Zalerion maritima ATCC 34329, a (micro)plastics degrading marine fungus.</title>
        <authorList>
            <person name="Paco A."/>
            <person name="Goncalves M.F.M."/>
            <person name="Rocha-Santos T.A.P."/>
            <person name="Alves A."/>
        </authorList>
    </citation>
    <scope>NUCLEOTIDE SEQUENCE</scope>
    <source>
        <strain evidence="6">ATCC 34329</strain>
    </source>
</reference>
<evidence type="ECO:0000256" key="2">
    <source>
        <dbReference type="ARBA" id="ARBA00022692"/>
    </source>
</evidence>
<comment type="caution">
    <text evidence="6">The sequence shown here is derived from an EMBL/GenBank/DDBJ whole genome shotgun (WGS) entry which is preliminary data.</text>
</comment>
<feature type="transmembrane region" description="Helical" evidence="5">
    <location>
        <begin position="12"/>
        <end position="32"/>
    </location>
</feature>
<proteinExistence type="predicted"/>
<keyword evidence="3 5" id="KW-1133">Transmembrane helix</keyword>
<protein>
    <submittedName>
        <fullName evidence="6">Integral membrane protein</fullName>
    </submittedName>
</protein>
<dbReference type="PANTHER" id="PTHR10989:SF16">
    <property type="entry name" value="AT02829P-RELATED"/>
    <property type="match status" value="1"/>
</dbReference>
<feature type="transmembrane region" description="Helical" evidence="5">
    <location>
        <begin position="148"/>
        <end position="167"/>
    </location>
</feature>
<evidence type="ECO:0000256" key="5">
    <source>
        <dbReference type="SAM" id="Phobius"/>
    </source>
</evidence>
<comment type="subcellular location">
    <subcellularLocation>
        <location evidence="1">Endomembrane system</location>
        <topology evidence="1">Multi-pass membrane protein</topology>
    </subcellularLocation>
</comment>
<feature type="transmembrane region" description="Helical" evidence="5">
    <location>
        <begin position="86"/>
        <end position="107"/>
    </location>
</feature>
<dbReference type="InterPro" id="IPR006838">
    <property type="entry name" value="ADTRP_AIG1"/>
</dbReference>
<name>A0AAD5RGJ4_9PEZI</name>
<evidence type="ECO:0000313" key="6">
    <source>
        <dbReference type="EMBL" id="KAJ2893087.1"/>
    </source>
</evidence>
<dbReference type="GO" id="GO:0016020">
    <property type="term" value="C:membrane"/>
    <property type="evidence" value="ECO:0007669"/>
    <property type="project" value="InterPro"/>
</dbReference>
<evidence type="ECO:0000256" key="1">
    <source>
        <dbReference type="ARBA" id="ARBA00004127"/>
    </source>
</evidence>
<keyword evidence="4 5" id="KW-0472">Membrane</keyword>
<dbReference type="PANTHER" id="PTHR10989">
    <property type="entry name" value="ANDROGEN-INDUCED PROTEIN 1-RELATED"/>
    <property type="match status" value="1"/>
</dbReference>
<evidence type="ECO:0000256" key="3">
    <source>
        <dbReference type="ARBA" id="ARBA00022989"/>
    </source>
</evidence>
<feature type="transmembrane region" description="Helical" evidence="5">
    <location>
        <begin position="52"/>
        <end position="74"/>
    </location>
</feature>
<dbReference type="AlphaFoldDB" id="A0AAD5RGJ4"/>